<dbReference type="EMBL" id="CP002637">
    <property type="protein sequence ID" value="AEC01085.1"/>
    <property type="molecule type" value="Genomic_DNA"/>
</dbReference>
<dbReference type="InterPro" id="IPR011009">
    <property type="entry name" value="Kinase-like_dom_sf"/>
</dbReference>
<evidence type="ECO:0000313" key="5">
    <source>
        <dbReference type="Proteomes" id="UP000011124"/>
    </source>
</evidence>
<dbReference type="GO" id="GO:0004674">
    <property type="term" value="F:protein serine/threonine kinase activity"/>
    <property type="evidence" value="ECO:0007669"/>
    <property type="project" value="UniProtKB-KW"/>
</dbReference>
<dbReference type="Gene3D" id="1.10.510.10">
    <property type="entry name" value="Transferase(Phosphotransferase) domain 1"/>
    <property type="match status" value="1"/>
</dbReference>
<dbReference type="HOGENOM" id="CLU_042388_0_0_9"/>
<dbReference type="InterPro" id="IPR000719">
    <property type="entry name" value="Prot_kinase_dom"/>
</dbReference>
<dbReference type="RefSeq" id="WP_006193246.1">
    <property type="nucleotide sequence ID" value="NC_015437.1"/>
</dbReference>
<keyword evidence="2" id="KW-0723">Serine/threonine-protein kinase</keyword>
<reference evidence="2 5" key="2">
    <citation type="submission" date="2011-04" db="EMBL/GenBank/DDBJ databases">
        <title>The complete genome of Selenomonas sputigena DSM 20758.</title>
        <authorList>
            <consortium name="US DOE Joint Genome Institute (JGI-PGF)"/>
            <person name="Lucas S."/>
            <person name="Copeland A."/>
            <person name="Lapidus A."/>
            <person name="Bruce D."/>
            <person name="Goodwin L."/>
            <person name="Pitluck S."/>
            <person name="Peters L."/>
            <person name="Kyrpides N."/>
            <person name="Mavromatis K."/>
            <person name="Ivanova N."/>
            <person name="Ovchinnikova G."/>
            <person name="Teshima H."/>
            <person name="Detter J.C."/>
            <person name="Tapia R."/>
            <person name="Han C."/>
            <person name="Land M."/>
            <person name="Hauser L."/>
            <person name="Markowitz V."/>
            <person name="Cheng J.-F."/>
            <person name="Hugenholtz P."/>
            <person name="Woyke T."/>
            <person name="Wu D."/>
            <person name="Gronow S."/>
            <person name="Wellnitz S."/>
            <person name="Schneider S."/>
            <person name="Klenk H.-P."/>
            <person name="Eisen J.A."/>
        </authorList>
    </citation>
    <scope>NUCLEOTIDE SEQUENCE [LARGE SCALE GENOMIC DNA]</scope>
    <source>
        <strain evidence="2">ATCC 35185</strain>
        <strain evidence="5">ATCC 35185 / DSM 20758 / VPI D19B-28</strain>
    </source>
</reference>
<dbReference type="Proteomes" id="UP000011124">
    <property type="component" value="Chromosome"/>
</dbReference>
<dbReference type="EMBL" id="ACKP02000046">
    <property type="protein sequence ID" value="EEX76614.1"/>
    <property type="molecule type" value="Genomic_DNA"/>
</dbReference>
<dbReference type="AlphaFoldDB" id="C9LWT8"/>
<dbReference type="OrthoDB" id="583109at2"/>
<organism evidence="3 4">
    <name type="scientific">Selenomonas sputigena (strain ATCC 35185 / DSM 20758 / CCUG 44933 / VPI D19B-28)</name>
    <dbReference type="NCBI Taxonomy" id="546271"/>
    <lineage>
        <taxon>Bacteria</taxon>
        <taxon>Bacillati</taxon>
        <taxon>Bacillota</taxon>
        <taxon>Negativicutes</taxon>
        <taxon>Selenomonadales</taxon>
        <taxon>Selenomonadaceae</taxon>
        <taxon>Selenomonas</taxon>
    </lineage>
</organism>
<evidence type="ECO:0000313" key="3">
    <source>
        <dbReference type="EMBL" id="EEX76614.1"/>
    </source>
</evidence>
<sequence length="491" mass="55074">MSRPRLAEAVLADGRKIPYVITENPPQGGMKYTYFAPDKSYVVQYFLDPDAVDEALVDRLTAIIGRYNPTLAETKGGARGNTAEAATYFADLFCWPTAIVTKPEFGIVCPAYPKNFFFGRDASRQLDLAGKDKKGSWFTNRVRKYLEKAELGNFQMMLRLSIALARAVRRMHQAGLAHSDLSCNNVLVDPKSGSCVVIDIDSLVVPGLYPPEVAGTKGYIAPEVLASMDLPPGDARRIIPSLLTDLFALPVLLYQYLLKRHPLEGPKNYDLPAEEADFLIYGDKALFAEHPTDHSNRPDDLKVTIHDLGPYLEKLFLRAFVDGLHEPEARPTAFEWEKALIKTWDLLQPCANPHCPEKFFILHDTAAPRCPFCGTVVPERRVLHLKRLRRVRGKAGQWLKAGLVNVYDGLPLFSWHFTENVFPDEKAHDREVKAYITRQNGAWHLVNSGLSSLRTPEGELLPKGKALPLRPGEPFGTWEQPDGVLYIAERK</sequence>
<dbReference type="SUPFAM" id="SSF56112">
    <property type="entry name" value="Protein kinase-like (PK-like)"/>
    <property type="match status" value="1"/>
</dbReference>
<dbReference type="Proteomes" id="UP000003505">
    <property type="component" value="Unassembled WGS sequence"/>
</dbReference>
<dbReference type="PROSITE" id="PS50011">
    <property type="entry name" value="PROTEIN_KINASE_DOM"/>
    <property type="match status" value="1"/>
</dbReference>
<gene>
    <name evidence="2" type="ordered locus">Selsp_2138</name>
    <name evidence="3" type="ORF">SELSPUOL_01943</name>
</gene>
<name>C9LWT8_SELS3</name>
<dbReference type="SMART" id="SM00220">
    <property type="entry name" value="S_TKc"/>
    <property type="match status" value="1"/>
</dbReference>
<dbReference type="Pfam" id="PF00069">
    <property type="entry name" value="Pkinase"/>
    <property type="match status" value="1"/>
</dbReference>
<proteinExistence type="predicted"/>
<protein>
    <submittedName>
        <fullName evidence="2">Serine/threonine protein kinase-related protein</fullName>
    </submittedName>
</protein>
<dbReference type="eggNOG" id="COG4248">
    <property type="taxonomic scope" value="Bacteria"/>
</dbReference>
<evidence type="ECO:0000259" key="1">
    <source>
        <dbReference type="PROSITE" id="PS50011"/>
    </source>
</evidence>
<keyword evidence="2" id="KW-0808">Transferase</keyword>
<evidence type="ECO:0000313" key="2">
    <source>
        <dbReference type="EMBL" id="AEC01085.1"/>
    </source>
</evidence>
<keyword evidence="5" id="KW-1185">Reference proteome</keyword>
<dbReference type="GO" id="GO:0005524">
    <property type="term" value="F:ATP binding"/>
    <property type="evidence" value="ECO:0007669"/>
    <property type="project" value="InterPro"/>
</dbReference>
<reference evidence="3 4" key="1">
    <citation type="submission" date="2009-09" db="EMBL/GenBank/DDBJ databases">
        <authorList>
            <person name="Weinstock G."/>
            <person name="Sodergren E."/>
            <person name="Clifton S."/>
            <person name="Fulton L."/>
            <person name="Fulton B."/>
            <person name="Courtney L."/>
            <person name="Fronick C."/>
            <person name="Harrison M."/>
            <person name="Strong C."/>
            <person name="Farmer C."/>
            <person name="Delahaunty K."/>
            <person name="Markovic C."/>
            <person name="Hall O."/>
            <person name="Minx P."/>
            <person name="Tomlinson C."/>
            <person name="Mitreva M."/>
            <person name="Nelson J."/>
            <person name="Hou S."/>
            <person name="Wollam A."/>
            <person name="Pepin K.H."/>
            <person name="Johnson M."/>
            <person name="Bhonagiri V."/>
            <person name="Nash W.E."/>
            <person name="Warren W."/>
            <person name="Chinwalla A."/>
            <person name="Mardis E.R."/>
            <person name="Wilson R.K."/>
        </authorList>
    </citation>
    <scope>NUCLEOTIDE SEQUENCE [LARGE SCALE GENOMIC DNA]</scope>
    <source>
        <strain evidence="3">ATCC 35185</strain>
        <strain evidence="4">ATCC 35185 / DSM 20758 / VPI D19B-28</strain>
    </source>
</reference>
<accession>C9LWT8</accession>
<evidence type="ECO:0000313" key="4">
    <source>
        <dbReference type="Proteomes" id="UP000003505"/>
    </source>
</evidence>
<keyword evidence="2" id="KW-0418">Kinase</keyword>
<feature type="domain" description="Protein kinase" evidence="1">
    <location>
        <begin position="1"/>
        <end position="341"/>
    </location>
</feature>
<dbReference type="KEGG" id="ssg:Selsp_2138"/>
<dbReference type="STRING" id="546271.Selsp_2138"/>